<feature type="transmembrane region" description="Helical" evidence="6">
    <location>
        <begin position="44"/>
        <end position="63"/>
    </location>
</feature>
<evidence type="ECO:0000256" key="3">
    <source>
        <dbReference type="ARBA" id="ARBA00022692"/>
    </source>
</evidence>
<feature type="transmembrane region" description="Helical" evidence="6">
    <location>
        <begin position="321"/>
        <end position="344"/>
    </location>
</feature>
<evidence type="ECO:0000256" key="5">
    <source>
        <dbReference type="ARBA" id="ARBA00023136"/>
    </source>
</evidence>
<evidence type="ECO:0000313" key="7">
    <source>
        <dbReference type="EMBL" id="GEK57741.1"/>
    </source>
</evidence>
<dbReference type="CDD" id="cd13128">
    <property type="entry name" value="MATE_Wzx_like"/>
    <property type="match status" value="1"/>
</dbReference>
<dbReference type="PANTHER" id="PTHR30250:SF11">
    <property type="entry name" value="O-ANTIGEN TRANSPORTER-RELATED"/>
    <property type="match status" value="1"/>
</dbReference>
<keyword evidence="2" id="KW-1003">Cell membrane</keyword>
<evidence type="ECO:0000256" key="2">
    <source>
        <dbReference type="ARBA" id="ARBA00022475"/>
    </source>
</evidence>
<feature type="transmembrane region" description="Helical" evidence="6">
    <location>
        <begin position="112"/>
        <end position="130"/>
    </location>
</feature>
<feature type="transmembrane region" description="Helical" evidence="6">
    <location>
        <begin position="176"/>
        <end position="198"/>
    </location>
</feature>
<comment type="subcellular location">
    <subcellularLocation>
        <location evidence="1">Cell membrane</location>
        <topology evidence="1">Multi-pass membrane protein</topology>
    </subcellularLocation>
</comment>
<dbReference type="Proteomes" id="UP000321051">
    <property type="component" value="Unassembled WGS sequence"/>
</dbReference>
<dbReference type="RefSeq" id="WP_158219027.1">
    <property type="nucleotide sequence ID" value="NZ_BJUN01000002.1"/>
</dbReference>
<keyword evidence="5 6" id="KW-0472">Membrane</keyword>
<sequence>MGKKQRSTLFDIITSFGTRIAVLFGTFLSSVLIARILGPEGQGIIAAVFVLPNMLYSLADLGIRQSAAYFTGQKLYPIDTIHSAILTLWVISSSLAVLVVGTYFYFSMGNDYSWLVLLFALASLPLKLFHGYYKGILHGKNQIGAINISELLKAGIYFFGVVIVVWALGLGVPGGAFVQFLIPLGIAIYYLIRVNPYVNWKYEFDKSVAVKMLMKGFPYALALFLLTLNYKIDIIILRYFVPEAQIGLYSVGSNIAELVWQLPMAIGLVLFAKGATSRNSQATVRRAVKVLRVSFPIIIIICLFIIAFAPILIRLLYGEAYLGSATVLQLLMVGVIAICISKVLHPDLAGRGYPLYAIKAFIVPLFINIGLNFIFIPAWGINGAAAASTISYVIGGITFAILYARRENLMLKDVLFINKEDFEEIKAIIVKKYRNFRKKS</sequence>
<proteinExistence type="predicted"/>
<evidence type="ECO:0000256" key="4">
    <source>
        <dbReference type="ARBA" id="ARBA00022989"/>
    </source>
</evidence>
<evidence type="ECO:0000313" key="8">
    <source>
        <dbReference type="Proteomes" id="UP000321051"/>
    </source>
</evidence>
<feature type="transmembrane region" description="Helical" evidence="6">
    <location>
        <begin position="151"/>
        <end position="170"/>
    </location>
</feature>
<dbReference type="InterPro" id="IPR050833">
    <property type="entry name" value="Poly_Biosynth_Transport"/>
</dbReference>
<dbReference type="PANTHER" id="PTHR30250">
    <property type="entry name" value="PST FAMILY PREDICTED COLANIC ACID TRANSPORTER"/>
    <property type="match status" value="1"/>
</dbReference>
<organism evidence="7 8">
    <name type="scientific">Marinococcus halophilus</name>
    <dbReference type="NCBI Taxonomy" id="1371"/>
    <lineage>
        <taxon>Bacteria</taxon>
        <taxon>Bacillati</taxon>
        <taxon>Bacillota</taxon>
        <taxon>Bacilli</taxon>
        <taxon>Bacillales</taxon>
        <taxon>Bacillaceae</taxon>
        <taxon>Marinococcus</taxon>
    </lineage>
</organism>
<name>A0A510Y4M0_MARHA</name>
<feature type="transmembrane region" description="Helical" evidence="6">
    <location>
        <begin position="293"/>
        <end position="315"/>
    </location>
</feature>
<feature type="transmembrane region" description="Helical" evidence="6">
    <location>
        <begin position="246"/>
        <end position="272"/>
    </location>
</feature>
<dbReference type="GO" id="GO:0005886">
    <property type="term" value="C:plasma membrane"/>
    <property type="evidence" value="ECO:0007669"/>
    <property type="project" value="UniProtKB-SubCell"/>
</dbReference>
<comment type="caution">
    <text evidence="7">The sequence shown here is derived from an EMBL/GenBank/DDBJ whole genome shotgun (WGS) entry which is preliminary data.</text>
</comment>
<dbReference type="InterPro" id="IPR002797">
    <property type="entry name" value="Polysacc_synth"/>
</dbReference>
<feature type="transmembrane region" description="Helical" evidence="6">
    <location>
        <begin position="20"/>
        <end position="38"/>
    </location>
</feature>
<gene>
    <name evidence="7" type="primary">wzx</name>
    <name evidence="7" type="ORF">MHA01_06460</name>
</gene>
<reference evidence="7 8" key="1">
    <citation type="submission" date="2019-07" db="EMBL/GenBank/DDBJ databases">
        <title>Whole genome shotgun sequence of Marinococcus halophilus NBRC 102359.</title>
        <authorList>
            <person name="Hosoyama A."/>
            <person name="Uohara A."/>
            <person name="Ohji S."/>
            <person name="Ichikawa N."/>
        </authorList>
    </citation>
    <scope>NUCLEOTIDE SEQUENCE [LARGE SCALE GENOMIC DNA]</scope>
    <source>
        <strain evidence="7 8">NBRC 102359</strain>
    </source>
</reference>
<protein>
    <submittedName>
        <fullName evidence="7">Polysaccharide biosynthesis protein</fullName>
    </submittedName>
</protein>
<dbReference type="AlphaFoldDB" id="A0A510Y4M0"/>
<feature type="transmembrane region" description="Helical" evidence="6">
    <location>
        <begin position="219"/>
        <end position="240"/>
    </location>
</feature>
<keyword evidence="4 6" id="KW-1133">Transmembrane helix</keyword>
<feature type="transmembrane region" description="Helical" evidence="6">
    <location>
        <begin position="356"/>
        <end position="379"/>
    </location>
</feature>
<dbReference type="EMBL" id="BJUN01000002">
    <property type="protein sequence ID" value="GEK57741.1"/>
    <property type="molecule type" value="Genomic_DNA"/>
</dbReference>
<feature type="transmembrane region" description="Helical" evidence="6">
    <location>
        <begin position="84"/>
        <end position="106"/>
    </location>
</feature>
<keyword evidence="8" id="KW-1185">Reference proteome</keyword>
<evidence type="ECO:0000256" key="6">
    <source>
        <dbReference type="SAM" id="Phobius"/>
    </source>
</evidence>
<keyword evidence="3 6" id="KW-0812">Transmembrane</keyword>
<evidence type="ECO:0000256" key="1">
    <source>
        <dbReference type="ARBA" id="ARBA00004651"/>
    </source>
</evidence>
<accession>A0A510Y4M0</accession>
<feature type="transmembrane region" description="Helical" evidence="6">
    <location>
        <begin position="385"/>
        <end position="404"/>
    </location>
</feature>
<dbReference type="Pfam" id="PF01943">
    <property type="entry name" value="Polysacc_synt"/>
    <property type="match status" value="1"/>
</dbReference>